<dbReference type="Pfam" id="PF00583">
    <property type="entry name" value="Acetyltransf_1"/>
    <property type="match status" value="1"/>
</dbReference>
<proteinExistence type="predicted"/>
<name>A0A4Y9JVT9_9PAST</name>
<dbReference type="GO" id="GO:0016747">
    <property type="term" value="F:acyltransferase activity, transferring groups other than amino-acyl groups"/>
    <property type="evidence" value="ECO:0007669"/>
    <property type="project" value="InterPro"/>
</dbReference>
<dbReference type="CDD" id="cd04301">
    <property type="entry name" value="NAT_SF"/>
    <property type="match status" value="1"/>
</dbReference>
<gene>
    <name evidence="2" type="ORF">E4T80_07715</name>
</gene>
<dbReference type="SUPFAM" id="SSF55729">
    <property type="entry name" value="Acyl-CoA N-acyltransferases (Nat)"/>
    <property type="match status" value="1"/>
</dbReference>
<reference evidence="2 3" key="1">
    <citation type="submission" date="2019-03" db="EMBL/GenBank/DDBJ databases">
        <title>Diversity of the mouse oral microbiome.</title>
        <authorList>
            <person name="Joseph S."/>
            <person name="Aduse-Opoku J."/>
            <person name="Curtis M."/>
            <person name="Wade W."/>
            <person name="Hashim A."/>
        </authorList>
    </citation>
    <scope>NUCLEOTIDE SEQUENCE [LARGE SCALE GENOMIC DNA]</scope>
    <source>
        <strain evidence="2 3">WT12</strain>
    </source>
</reference>
<evidence type="ECO:0000313" key="2">
    <source>
        <dbReference type="EMBL" id="TFV09608.1"/>
    </source>
</evidence>
<protein>
    <submittedName>
        <fullName evidence="2">GNAT family N-acetyltransferase</fullName>
    </submittedName>
</protein>
<dbReference type="InterPro" id="IPR016181">
    <property type="entry name" value="Acyl_CoA_acyltransferase"/>
</dbReference>
<dbReference type="Proteomes" id="UP000297396">
    <property type="component" value="Unassembled WGS sequence"/>
</dbReference>
<dbReference type="EMBL" id="SPPA01000016">
    <property type="protein sequence ID" value="TFV09608.1"/>
    <property type="molecule type" value="Genomic_DNA"/>
</dbReference>
<dbReference type="PROSITE" id="PS51186">
    <property type="entry name" value="GNAT"/>
    <property type="match status" value="1"/>
</dbReference>
<dbReference type="Gene3D" id="3.40.630.30">
    <property type="match status" value="1"/>
</dbReference>
<dbReference type="AlphaFoldDB" id="A0A4Y9JVT9"/>
<organism evidence="2 3">
    <name type="scientific">Muribacter muris</name>
    <dbReference type="NCBI Taxonomy" id="67855"/>
    <lineage>
        <taxon>Bacteria</taxon>
        <taxon>Pseudomonadati</taxon>
        <taxon>Pseudomonadota</taxon>
        <taxon>Gammaproteobacteria</taxon>
        <taxon>Pasteurellales</taxon>
        <taxon>Pasteurellaceae</taxon>
        <taxon>Muribacter</taxon>
    </lineage>
</organism>
<evidence type="ECO:0000259" key="1">
    <source>
        <dbReference type="PROSITE" id="PS51186"/>
    </source>
</evidence>
<sequence length="213" mass="25577">MGMREVYQQRHGYLNMKKIFKSLESIQSNSKKFKALENLNLYIENNLKLVEYPNFARKRLPVYKFWYEVYYEEMRRNITDLNHSRRIIFDDLEPNSLLFCFLDNDKVVGSVRLSTMNDVRKSHYIDMLKDIFNNDYVFLTKLIVSKNYRNASLGKELIRIAENLVYKSNKRYLILDCNDYMIPYFENSGFQLLTNFAVTSPHYGNVYLMLKEI</sequence>
<keyword evidence="2" id="KW-0808">Transferase</keyword>
<comment type="caution">
    <text evidence="2">The sequence shown here is derived from an EMBL/GenBank/DDBJ whole genome shotgun (WGS) entry which is preliminary data.</text>
</comment>
<dbReference type="InterPro" id="IPR000182">
    <property type="entry name" value="GNAT_dom"/>
</dbReference>
<feature type="domain" description="N-acetyltransferase" evidence="1">
    <location>
        <begin position="50"/>
        <end position="213"/>
    </location>
</feature>
<evidence type="ECO:0000313" key="3">
    <source>
        <dbReference type="Proteomes" id="UP000297396"/>
    </source>
</evidence>
<dbReference type="OrthoDB" id="7066577at2"/>
<accession>A0A4Y9JVT9</accession>